<name>A0A2H1EE40_9FLAO</name>
<accession>A0A2H1EE40</accession>
<organism evidence="2 3">
    <name type="scientific">Tenacibaculum maritimum NCIMB 2154</name>
    <dbReference type="NCBI Taxonomy" id="1349785"/>
    <lineage>
        <taxon>Bacteria</taxon>
        <taxon>Pseudomonadati</taxon>
        <taxon>Bacteroidota</taxon>
        <taxon>Flavobacteriia</taxon>
        <taxon>Flavobacteriales</taxon>
        <taxon>Flavobacteriaceae</taxon>
        <taxon>Tenacibaculum</taxon>
    </lineage>
</organism>
<dbReference type="InterPro" id="IPR005135">
    <property type="entry name" value="Endo/exonuclease/phosphatase"/>
</dbReference>
<feature type="domain" description="Endonuclease/exonuclease/phosphatase" evidence="1">
    <location>
        <begin position="28"/>
        <end position="343"/>
    </location>
</feature>
<dbReference type="Pfam" id="PF19580">
    <property type="entry name" value="Exo_endo_phos_3"/>
    <property type="match status" value="1"/>
</dbReference>
<dbReference type="PANTHER" id="PTHR42834:SF1">
    <property type="entry name" value="ENDONUCLEASE_EXONUCLEASE_PHOSPHATASE FAMILY PROTEIN (AFU_ORTHOLOGUE AFUA_3G09210)"/>
    <property type="match status" value="1"/>
</dbReference>
<sequence length="349" mass="41024">MKKIFTLIFILSITICFSQQKKRYDIRTVAFYNLENLFDTINDITKNDEASPIMKLRENRSKVYWDKIAKLSEVISQIGKEKTKTSPAILGIAEAENNTVLQNLINTKKLKGMYDIIHFDSPDERGIDVALLYQKKYFTPTHYEVFNPNIYVENRKKHTRDILLVTGYLDNELVHIIINHWPSRRGGEEKSSPLREKAAYKVTQIIQKIRNQDENGKILIMGDFNDDPINSSFKNVLKTKRKKRNVNKQDIYNPYEDMFRRGFSTLGHRDQLHLFDQILISSSLLNKNKKDFSSYKLFNASIFNKQFLINKKGRYKGYPKRSFSRGKYTGGYSDHYPVYIHLIRETNSY</sequence>
<dbReference type="GO" id="GO:0003824">
    <property type="term" value="F:catalytic activity"/>
    <property type="evidence" value="ECO:0007669"/>
    <property type="project" value="InterPro"/>
</dbReference>
<dbReference type="KEGG" id="tmar:MARIT_3039"/>
<evidence type="ECO:0000313" key="3">
    <source>
        <dbReference type="Proteomes" id="UP000231564"/>
    </source>
</evidence>
<dbReference type="InterPro" id="IPR036691">
    <property type="entry name" value="Endo/exonu/phosph_ase_sf"/>
</dbReference>
<dbReference type="GeneID" id="47724483"/>
<dbReference type="AlphaFoldDB" id="A0A2H1EE40"/>
<proteinExistence type="predicted"/>
<gene>
    <name evidence="2" type="ORF">MARIT_3039</name>
</gene>
<dbReference type="OrthoDB" id="9802724at2"/>
<dbReference type="RefSeq" id="WP_024740240.1">
    <property type="nucleotide sequence ID" value="NZ_BAUG01000004.1"/>
</dbReference>
<evidence type="ECO:0000313" key="2">
    <source>
        <dbReference type="EMBL" id="SFZ85064.1"/>
    </source>
</evidence>
<evidence type="ECO:0000259" key="1">
    <source>
        <dbReference type="Pfam" id="PF19580"/>
    </source>
</evidence>
<dbReference type="Gene3D" id="3.60.10.10">
    <property type="entry name" value="Endonuclease/exonuclease/phosphatase"/>
    <property type="match status" value="1"/>
</dbReference>
<reference evidence="2 3" key="1">
    <citation type="submission" date="2016-11" db="EMBL/GenBank/DDBJ databases">
        <authorList>
            <person name="Jaros S."/>
            <person name="Januszkiewicz K."/>
            <person name="Wedrychowicz H."/>
        </authorList>
    </citation>
    <scope>NUCLEOTIDE SEQUENCE [LARGE SCALE GENOMIC DNA]</scope>
    <source>
        <strain evidence="2">NCIMB 2154T</strain>
    </source>
</reference>
<dbReference type="SUPFAM" id="SSF56219">
    <property type="entry name" value="DNase I-like"/>
    <property type="match status" value="1"/>
</dbReference>
<dbReference type="PANTHER" id="PTHR42834">
    <property type="entry name" value="ENDONUCLEASE/EXONUCLEASE/PHOSPHATASE FAMILY PROTEIN (AFU_ORTHOLOGUE AFUA_3G09210)"/>
    <property type="match status" value="1"/>
</dbReference>
<dbReference type="Proteomes" id="UP000231564">
    <property type="component" value="Chromosome MARIT"/>
</dbReference>
<dbReference type="EMBL" id="LT634361">
    <property type="protein sequence ID" value="SFZ85064.1"/>
    <property type="molecule type" value="Genomic_DNA"/>
</dbReference>
<dbReference type="STRING" id="1349785.GCA_000509405_02598"/>
<keyword evidence="3" id="KW-1185">Reference proteome</keyword>
<protein>
    <recommendedName>
        <fullName evidence="1">Endonuclease/exonuclease/phosphatase domain-containing protein</fullName>
    </recommendedName>
</protein>